<feature type="signal peptide" evidence="1">
    <location>
        <begin position="1"/>
        <end position="23"/>
    </location>
</feature>
<keyword evidence="3" id="KW-1185">Reference proteome</keyword>
<proteinExistence type="predicted"/>
<accession>A0ABX7P6G9</accession>
<organism evidence="2 3">
    <name type="scientific">Pyxidicoccus parkwayensis</name>
    <dbReference type="NCBI Taxonomy" id="2813578"/>
    <lineage>
        <taxon>Bacteria</taxon>
        <taxon>Pseudomonadati</taxon>
        <taxon>Myxococcota</taxon>
        <taxon>Myxococcia</taxon>
        <taxon>Myxococcales</taxon>
        <taxon>Cystobacterineae</taxon>
        <taxon>Myxococcaceae</taxon>
        <taxon>Pyxidicoccus</taxon>
    </lineage>
</organism>
<dbReference type="NCBIfam" id="TIGR04534">
    <property type="entry name" value="ELWxxDGT_rpt"/>
    <property type="match status" value="2"/>
</dbReference>
<evidence type="ECO:0000256" key="1">
    <source>
        <dbReference type="SAM" id="SignalP"/>
    </source>
</evidence>
<protein>
    <recommendedName>
        <fullName evidence="4">Lipoprotein</fullName>
    </recommendedName>
</protein>
<sequence length="482" mass="51731">MRRWRALSLVLAVLAGCSSPDPARPAPRDEAESRRVSAQASATWELCDLTPVPLGPALPDVEMEGREPVHAGGYLFFFVGDDTSGQSLWVSSGTQGEGTFKIKDFPPGPTGMPPTQLIRVGERVFFSAEDADHGEELWTSDGTKAGTHMVLDLWPGPTGSFPGSFFEADGRLYFAAGDEAHGRELWTSDGTTTGTVLVADIDPGPEGTNPDRLTRSSDGSLYFIAQVQVFYTVVMKLTPGSAPVELMRMSSEGAVLGGPTAVGRRVFFVMGDMHRHNVHLLVTDGGPPVLVGDFASTGEMRALSGKLLFAASTDMDGMDMELWRSDGTAKGTKRVKDIRVGEEGSLPAELTVLGSHLYFSADDGLRGREVWVSDGTEPGTGILTDLEPGAEGSIPEQLAADQGNLFFSAQTSGRGREAWVSNGTTRVTLPLDNVASGASDAWPRSFVRSGWDVFFTAVNDQDVRRLWAVPFRPEGRCPTQSR</sequence>
<dbReference type="PROSITE" id="PS51257">
    <property type="entry name" value="PROKAR_LIPOPROTEIN"/>
    <property type="match status" value="1"/>
</dbReference>
<dbReference type="EMBL" id="CP071090">
    <property type="protein sequence ID" value="QSQ26094.1"/>
    <property type="molecule type" value="Genomic_DNA"/>
</dbReference>
<dbReference type="InterPro" id="IPR030916">
    <property type="entry name" value="ELWxxDGT_rpt"/>
</dbReference>
<gene>
    <name evidence="2" type="ORF">JY651_14700</name>
</gene>
<dbReference type="RefSeq" id="WP_206727644.1">
    <property type="nucleotide sequence ID" value="NZ_CP071090.1"/>
</dbReference>
<dbReference type="SUPFAM" id="SSF63825">
    <property type="entry name" value="YWTD domain"/>
    <property type="match status" value="1"/>
</dbReference>
<evidence type="ECO:0000313" key="3">
    <source>
        <dbReference type="Proteomes" id="UP000662747"/>
    </source>
</evidence>
<name>A0ABX7P6G9_9BACT</name>
<reference evidence="2 3" key="1">
    <citation type="submission" date="2021-02" db="EMBL/GenBank/DDBJ databases">
        <title>De Novo genome assembly of isolated myxobacteria.</title>
        <authorList>
            <person name="Stevens D.C."/>
        </authorList>
    </citation>
    <scope>NUCLEOTIDE SEQUENCE [LARGE SCALE GENOMIC DNA]</scope>
    <source>
        <strain evidence="3">SCPEA02</strain>
    </source>
</reference>
<dbReference type="Proteomes" id="UP000662747">
    <property type="component" value="Chromosome"/>
</dbReference>
<evidence type="ECO:0000313" key="2">
    <source>
        <dbReference type="EMBL" id="QSQ26094.1"/>
    </source>
</evidence>
<keyword evidence="1" id="KW-0732">Signal</keyword>
<evidence type="ECO:0008006" key="4">
    <source>
        <dbReference type="Google" id="ProtNLM"/>
    </source>
</evidence>
<feature type="chain" id="PRO_5045304760" description="Lipoprotein" evidence="1">
    <location>
        <begin position="24"/>
        <end position="482"/>
    </location>
</feature>